<evidence type="ECO:0000256" key="2">
    <source>
        <dbReference type="ARBA" id="ARBA00022448"/>
    </source>
</evidence>
<reference evidence="10 11" key="1">
    <citation type="journal article" date="2013" name="Nature">
        <title>Insights into bilaterian evolution from three spiralian genomes.</title>
        <authorList>
            <person name="Simakov O."/>
            <person name="Marletaz F."/>
            <person name="Cho S.J."/>
            <person name="Edsinger-Gonzales E."/>
            <person name="Havlak P."/>
            <person name="Hellsten U."/>
            <person name="Kuo D.H."/>
            <person name="Larsson T."/>
            <person name="Lv J."/>
            <person name="Arendt D."/>
            <person name="Savage R."/>
            <person name="Osoegawa K."/>
            <person name="de Jong P."/>
            <person name="Grimwood J."/>
            <person name="Chapman J.A."/>
            <person name="Shapiro H."/>
            <person name="Aerts A."/>
            <person name="Otillar R.P."/>
            <person name="Terry A.Y."/>
            <person name="Boore J.L."/>
            <person name="Grigoriev I.V."/>
            <person name="Lindberg D.R."/>
            <person name="Seaver E.C."/>
            <person name="Weisblat D.A."/>
            <person name="Putnam N.H."/>
            <person name="Rokhsar D.S."/>
        </authorList>
    </citation>
    <scope>NUCLEOTIDE SEQUENCE [LARGE SCALE GENOMIC DNA]</scope>
</reference>
<dbReference type="Pfam" id="PF18139">
    <property type="entry name" value="LSDAT_euk"/>
    <property type="match status" value="1"/>
</dbReference>
<feature type="domain" description="TRPM-like" evidence="9">
    <location>
        <begin position="534"/>
        <end position="685"/>
    </location>
</feature>
<dbReference type="InterPro" id="IPR041491">
    <property type="entry name" value="TRPM_SLOG"/>
</dbReference>
<proteinExistence type="predicted"/>
<dbReference type="Proteomes" id="UP000030746">
    <property type="component" value="Unassembled WGS sequence"/>
</dbReference>
<evidence type="ECO:0000256" key="4">
    <source>
        <dbReference type="ARBA" id="ARBA00022989"/>
    </source>
</evidence>
<evidence type="ECO:0000259" key="8">
    <source>
        <dbReference type="Pfam" id="PF18139"/>
    </source>
</evidence>
<evidence type="ECO:0000256" key="6">
    <source>
        <dbReference type="ARBA" id="ARBA00023136"/>
    </source>
</evidence>
<accession>V4A776</accession>
<dbReference type="OMA" id="RDPCFLA"/>
<evidence type="ECO:0000256" key="7">
    <source>
        <dbReference type="ARBA" id="ARBA00023303"/>
    </source>
</evidence>
<sequence length="695" mass="79511">MAMSGSRVHPADEMSISAISYGGPGMSRMLYSEPEPEPSRLRSTTLEDAKWSEMRKKAGFRRYPKEKIESSPKNKIELLRSFVRENFHQKECMKFVPKLNQKVNKVRDLKCHCGEILRFHAAIKTDKYDKQTPISASFVVPEELKSIVNKEYSPAKNDIPQDIPWTPEEDLQISTTASYGKISFEVEQIGGQKPAKYVRISDDDSVIKVLDMMRDHWRIMDPKPPNLVISVVGGAKNFRLDGRMRDTFSTGLIKAAKTTSAWLITSGFNMGVMKAVGQAVHEGQTFLWDDDRMTHLIRCIGIAPWGYIRGRHVLESEDTQGSFNASYRPSNVILHGRPVPLNPDHTHFIFVDDGYRNRYGGVADFRAKFEMQVSKDKHSGGLGIPVVLVVVEGGTDAILDAQRSLEEGTPVVVCAGTGRAADIFAYAFKHVTWKGLGLGRLVNPRERKHHIITCSWKSSDKQESESQRYLDIVEKCCIHNEDLIYVFHMNKHEDLDLAILSVLLKAKRNRNQGNRLEQLHLALTWNRADIAQSEIFREDVNWEKGSLDEIMTKAILEDKVDFIKLLLNQGVVMKEYLVVKRLEELYSKISKNTHLFKLLKRETGGKEQFTLKDIGKYLKALLDKFDDDKYTEKHPHDPFKQIQIFHRKKHQGSELFTEDKPNSDSAAQFTCPYKHLLIWSVLMNRLAYSDKLCHF</sequence>
<keyword evidence="2" id="KW-0813">Transport</keyword>
<evidence type="ECO:0000256" key="3">
    <source>
        <dbReference type="ARBA" id="ARBA00022692"/>
    </source>
</evidence>
<keyword evidence="6" id="KW-0472">Membrane</keyword>
<dbReference type="PANTHER" id="PTHR13800:SF12">
    <property type="entry name" value="TRANSIENT RECEPTOR POTENTIAL CATION CHANNEL SUBFAMILY M MEMBER-LIKE 2"/>
    <property type="match status" value="1"/>
</dbReference>
<dbReference type="HOGENOM" id="CLU_396526_0_0_1"/>
<dbReference type="EMBL" id="KB202325">
    <property type="protein sequence ID" value="ESO90835.1"/>
    <property type="molecule type" value="Genomic_DNA"/>
</dbReference>
<keyword evidence="4" id="KW-1133">Transmembrane helix</keyword>
<dbReference type="OrthoDB" id="6238217at2759"/>
<dbReference type="GeneID" id="20239510"/>
<dbReference type="InterPro" id="IPR050927">
    <property type="entry name" value="TRPM"/>
</dbReference>
<keyword evidence="7" id="KW-0407">Ion channel</keyword>
<gene>
    <name evidence="10" type="ORF">LOTGIDRAFT_163721</name>
</gene>
<evidence type="ECO:0000256" key="1">
    <source>
        <dbReference type="ARBA" id="ARBA00004141"/>
    </source>
</evidence>
<organism evidence="10 11">
    <name type="scientific">Lottia gigantea</name>
    <name type="common">Giant owl limpet</name>
    <dbReference type="NCBI Taxonomy" id="225164"/>
    <lineage>
        <taxon>Eukaryota</taxon>
        <taxon>Metazoa</taxon>
        <taxon>Spiralia</taxon>
        <taxon>Lophotrochozoa</taxon>
        <taxon>Mollusca</taxon>
        <taxon>Gastropoda</taxon>
        <taxon>Patellogastropoda</taxon>
        <taxon>Lottioidea</taxon>
        <taxon>Lottiidae</taxon>
        <taxon>Lottia</taxon>
    </lineage>
</organism>
<feature type="domain" description="TRPM SLOG" evidence="8">
    <location>
        <begin position="195"/>
        <end position="436"/>
    </location>
</feature>
<dbReference type="STRING" id="225164.V4A776"/>
<evidence type="ECO:0000313" key="11">
    <source>
        <dbReference type="Proteomes" id="UP000030746"/>
    </source>
</evidence>
<dbReference type="GO" id="GO:0005886">
    <property type="term" value="C:plasma membrane"/>
    <property type="evidence" value="ECO:0007669"/>
    <property type="project" value="TreeGrafter"/>
</dbReference>
<name>V4A776_LOTGI</name>
<dbReference type="AlphaFoldDB" id="V4A776"/>
<dbReference type="InterPro" id="IPR057366">
    <property type="entry name" value="TRPM-like"/>
</dbReference>
<dbReference type="GO" id="GO:0099604">
    <property type="term" value="F:ligand-gated calcium channel activity"/>
    <property type="evidence" value="ECO:0007669"/>
    <property type="project" value="TreeGrafter"/>
</dbReference>
<dbReference type="RefSeq" id="XP_009058488.1">
    <property type="nucleotide sequence ID" value="XM_009060240.1"/>
</dbReference>
<comment type="subcellular location">
    <subcellularLocation>
        <location evidence="1">Membrane</location>
        <topology evidence="1">Multi-pass membrane protein</topology>
    </subcellularLocation>
</comment>
<dbReference type="Pfam" id="PF25508">
    <property type="entry name" value="TRPM2"/>
    <property type="match status" value="1"/>
</dbReference>
<keyword evidence="3" id="KW-0812">Transmembrane</keyword>
<evidence type="ECO:0000259" key="9">
    <source>
        <dbReference type="Pfam" id="PF25508"/>
    </source>
</evidence>
<dbReference type="CTD" id="20239510"/>
<protein>
    <submittedName>
        <fullName evidence="10">Uncharacterized protein</fullName>
    </submittedName>
</protein>
<keyword evidence="11" id="KW-1185">Reference proteome</keyword>
<dbReference type="PANTHER" id="PTHR13800">
    <property type="entry name" value="TRANSIENT RECEPTOR POTENTIAL CATION CHANNEL, SUBFAMILY M, MEMBER 6"/>
    <property type="match status" value="1"/>
</dbReference>
<evidence type="ECO:0000313" key="10">
    <source>
        <dbReference type="EMBL" id="ESO90835.1"/>
    </source>
</evidence>
<keyword evidence="5" id="KW-0406">Ion transport</keyword>
<evidence type="ECO:0000256" key="5">
    <source>
        <dbReference type="ARBA" id="ARBA00023065"/>
    </source>
</evidence>
<dbReference type="KEGG" id="lgi:LOTGIDRAFT_163721"/>